<dbReference type="PIRSF" id="PIRSF005572">
    <property type="entry name" value="NifS"/>
    <property type="match status" value="1"/>
</dbReference>
<dbReference type="InterPro" id="IPR015424">
    <property type="entry name" value="PyrdxlP-dep_Trfase"/>
</dbReference>
<gene>
    <name evidence="11" type="ORF">EF834_11225</name>
</gene>
<dbReference type="EMBL" id="RKLN01000003">
    <property type="protein sequence ID" value="RVW03777.1"/>
    <property type="molecule type" value="Genomic_DNA"/>
</dbReference>
<comment type="catalytic activity">
    <reaction evidence="8">
        <text>(sulfur carrier)-H + L-cysteine = (sulfur carrier)-SH + L-alanine</text>
        <dbReference type="Rhea" id="RHEA:43892"/>
        <dbReference type="Rhea" id="RHEA-COMP:14737"/>
        <dbReference type="Rhea" id="RHEA-COMP:14739"/>
        <dbReference type="ChEBI" id="CHEBI:29917"/>
        <dbReference type="ChEBI" id="CHEBI:35235"/>
        <dbReference type="ChEBI" id="CHEBI:57972"/>
        <dbReference type="ChEBI" id="CHEBI:64428"/>
        <dbReference type="EC" id="2.8.1.7"/>
    </reaction>
</comment>
<organism evidence="11 12">
    <name type="scientific">Rhodococcus spongiicola</name>
    <dbReference type="NCBI Taxonomy" id="2487352"/>
    <lineage>
        <taxon>Bacteria</taxon>
        <taxon>Bacillati</taxon>
        <taxon>Actinomycetota</taxon>
        <taxon>Actinomycetes</taxon>
        <taxon>Mycobacteriales</taxon>
        <taxon>Nocardiaceae</taxon>
        <taxon>Rhodococcus</taxon>
    </lineage>
</organism>
<dbReference type="Pfam" id="PF00266">
    <property type="entry name" value="Aminotran_5"/>
    <property type="match status" value="1"/>
</dbReference>
<proteinExistence type="inferred from homology"/>
<dbReference type="PANTHER" id="PTHR11601">
    <property type="entry name" value="CYSTEINE DESULFURYLASE FAMILY MEMBER"/>
    <property type="match status" value="1"/>
</dbReference>
<feature type="region of interest" description="Disordered" evidence="9">
    <location>
        <begin position="1"/>
        <end position="21"/>
    </location>
</feature>
<keyword evidence="6" id="KW-0408">Iron</keyword>
<comment type="cofactor">
    <cofactor evidence="1">
        <name>pyridoxal 5'-phosphate</name>
        <dbReference type="ChEBI" id="CHEBI:597326"/>
    </cofactor>
</comment>
<dbReference type="AlphaFoldDB" id="A0A3S3A7G0"/>
<dbReference type="InterPro" id="IPR015422">
    <property type="entry name" value="PyrdxlP-dep_Trfase_small"/>
</dbReference>
<dbReference type="PANTHER" id="PTHR11601:SF34">
    <property type="entry name" value="CYSTEINE DESULFURASE"/>
    <property type="match status" value="1"/>
</dbReference>
<evidence type="ECO:0000256" key="2">
    <source>
        <dbReference type="ARBA" id="ARBA00006490"/>
    </source>
</evidence>
<dbReference type="GO" id="GO:0051536">
    <property type="term" value="F:iron-sulfur cluster binding"/>
    <property type="evidence" value="ECO:0007669"/>
    <property type="project" value="UniProtKB-KW"/>
</dbReference>
<protein>
    <submittedName>
        <fullName evidence="11">Cysteine desulfurase</fullName>
    </submittedName>
</protein>
<dbReference type="InterPro" id="IPR000192">
    <property type="entry name" value="Aminotrans_V_dom"/>
</dbReference>
<keyword evidence="3" id="KW-0808">Transferase</keyword>
<evidence type="ECO:0000313" key="11">
    <source>
        <dbReference type="EMBL" id="RVW03777.1"/>
    </source>
</evidence>
<comment type="caution">
    <text evidence="11">The sequence shown here is derived from an EMBL/GenBank/DDBJ whole genome shotgun (WGS) entry which is preliminary data.</text>
</comment>
<keyword evidence="12" id="KW-1185">Reference proteome</keyword>
<evidence type="ECO:0000313" key="12">
    <source>
        <dbReference type="Proteomes" id="UP000284333"/>
    </source>
</evidence>
<dbReference type="Gene3D" id="3.90.1150.10">
    <property type="entry name" value="Aspartate Aminotransferase, domain 1"/>
    <property type="match status" value="1"/>
</dbReference>
<accession>A0A3S3A7G0</accession>
<feature type="compositionally biased region" description="Polar residues" evidence="9">
    <location>
        <begin position="1"/>
        <end position="11"/>
    </location>
</feature>
<dbReference type="Gene3D" id="3.40.640.10">
    <property type="entry name" value="Type I PLP-dependent aspartate aminotransferase-like (Major domain)"/>
    <property type="match status" value="1"/>
</dbReference>
<dbReference type="InterPro" id="IPR015421">
    <property type="entry name" value="PyrdxlP-dep_Trfase_major"/>
</dbReference>
<dbReference type="GO" id="GO:0031071">
    <property type="term" value="F:cysteine desulfurase activity"/>
    <property type="evidence" value="ECO:0007669"/>
    <property type="project" value="UniProtKB-EC"/>
</dbReference>
<evidence type="ECO:0000259" key="10">
    <source>
        <dbReference type="Pfam" id="PF00266"/>
    </source>
</evidence>
<evidence type="ECO:0000256" key="1">
    <source>
        <dbReference type="ARBA" id="ARBA00001933"/>
    </source>
</evidence>
<evidence type="ECO:0000256" key="6">
    <source>
        <dbReference type="ARBA" id="ARBA00023004"/>
    </source>
</evidence>
<dbReference type="Proteomes" id="UP000284333">
    <property type="component" value="Unassembled WGS sequence"/>
</dbReference>
<dbReference type="SUPFAM" id="SSF53383">
    <property type="entry name" value="PLP-dependent transferases"/>
    <property type="match status" value="1"/>
</dbReference>
<evidence type="ECO:0000256" key="5">
    <source>
        <dbReference type="ARBA" id="ARBA00022898"/>
    </source>
</evidence>
<dbReference type="OrthoDB" id="9808002at2"/>
<comment type="similarity">
    <text evidence="2">Belongs to the class-V pyridoxal-phosphate-dependent aminotransferase family. NifS/IscS subfamily.</text>
</comment>
<keyword evidence="5" id="KW-0663">Pyridoxal phosphate</keyword>
<keyword evidence="4" id="KW-0479">Metal-binding</keyword>
<evidence type="ECO:0000256" key="8">
    <source>
        <dbReference type="ARBA" id="ARBA00050776"/>
    </source>
</evidence>
<evidence type="ECO:0000256" key="9">
    <source>
        <dbReference type="SAM" id="MobiDB-lite"/>
    </source>
</evidence>
<name>A0A3S3A7G0_9NOCA</name>
<evidence type="ECO:0000256" key="3">
    <source>
        <dbReference type="ARBA" id="ARBA00022679"/>
    </source>
</evidence>
<feature type="domain" description="Aminotransferase class V" evidence="10">
    <location>
        <begin position="21"/>
        <end position="382"/>
    </location>
</feature>
<dbReference type="RefSeq" id="WP_127947251.1">
    <property type="nucleotide sequence ID" value="NZ_RKLN01000003.1"/>
</dbReference>
<dbReference type="InterPro" id="IPR016454">
    <property type="entry name" value="Cysteine_dSase"/>
</dbReference>
<evidence type="ECO:0000256" key="4">
    <source>
        <dbReference type="ARBA" id="ARBA00022723"/>
    </source>
</evidence>
<evidence type="ECO:0000256" key="7">
    <source>
        <dbReference type="ARBA" id="ARBA00023014"/>
    </source>
</evidence>
<sequence>MPHPVTNQRTPSAAPPDDRPVYLDYQATTPIDPRVIDAMLPYLTTHFGNPSSDHAYGAKAKAAVESARSQVAGLIGAQPHEIVFTASGTESNHLALTGTAHTLRSSGCGHHIIISAIEHPTTQATCDQLEHDGFEITRLPVRPDGLVDPEVFAEAARPDTVLASIMLANNEIGTIQPISAISRIAHERGIVMHTDAAQGPATIPVDVEALGVDLLTLVGHKMYAPKGVAALYIRDGCPAPQPQLVGGGQERGLRASTENVAGIVGLGAAANIARTAQPSDSARILSFRDRLLDRLTTALPELIVNGSLTHRLPGNLSLTIPTVTASELMSRTPALAFSAGSACHTADPAPSPVLVAIGLDGDKAARTVRLGIGRYTTISDIANAADRMIAATQR</sequence>
<keyword evidence="7" id="KW-0411">Iron-sulfur</keyword>
<dbReference type="GO" id="GO:0046872">
    <property type="term" value="F:metal ion binding"/>
    <property type="evidence" value="ECO:0007669"/>
    <property type="project" value="UniProtKB-KW"/>
</dbReference>
<reference evidence="11 12" key="1">
    <citation type="submission" date="2018-11" db="EMBL/GenBank/DDBJ databases">
        <title>Rhodococcus spongicola sp. nov. and Rhodococcus xishaensis sp. nov. from marine sponges.</title>
        <authorList>
            <person name="Li L."/>
            <person name="Lin H.W."/>
        </authorList>
    </citation>
    <scope>NUCLEOTIDE SEQUENCE [LARGE SCALE GENOMIC DNA]</scope>
    <source>
        <strain evidence="11 12">LHW50502</strain>
    </source>
</reference>